<dbReference type="PANTHER" id="PTHR22893:SF91">
    <property type="entry name" value="NADPH DEHYDROGENASE 2-RELATED"/>
    <property type="match status" value="1"/>
</dbReference>
<evidence type="ECO:0000313" key="3">
    <source>
        <dbReference type="Proteomes" id="UP000677016"/>
    </source>
</evidence>
<sequence>MTTLFDTVNTSIATLPNRIVMAPMTRARSDGDGLASASMATYYAQRAGAGLIVSEGIWPSRLGQSNPMTPGLTTEAQVRSWRQVTSAVHAAGGRIVAQIQHAGRLSHPDTTGQQPVGPSAVAARDVMMFTPAGPQPAPAPRALTTDEAADEAASFGPAARAAIEAGFDGVEVHGANGYLVSQFLASNANLRTDRYGGSVEARTRFAVEAVAAAVEAVGAERVGIRLSPGAGIQDAVDTDVTELYTTLLTRLSALGLAYVHLEEGTDEDTLLRLRDVWPGTLVMNPSVPTATTPAGLDDAERWLGHGADLISFGRAFIANPELVERLRTGSPLAVADDALYYMGGDDGYITYPTSGGPAGLTA</sequence>
<dbReference type="PANTHER" id="PTHR22893">
    <property type="entry name" value="NADH OXIDOREDUCTASE-RELATED"/>
    <property type="match status" value="1"/>
</dbReference>
<accession>A0A941D7C9</accession>
<evidence type="ECO:0000313" key="2">
    <source>
        <dbReference type="EMBL" id="MBR7741872.1"/>
    </source>
</evidence>
<dbReference type="GO" id="GO:0010181">
    <property type="term" value="F:FMN binding"/>
    <property type="evidence" value="ECO:0007669"/>
    <property type="project" value="InterPro"/>
</dbReference>
<keyword evidence="3" id="KW-1185">Reference proteome</keyword>
<dbReference type="InterPro" id="IPR013785">
    <property type="entry name" value="Aldolase_TIM"/>
</dbReference>
<name>A0A941D7C9_9MICO</name>
<proteinExistence type="predicted"/>
<feature type="domain" description="NADH:flavin oxidoreductase/NADH oxidase N-terminal" evidence="1">
    <location>
        <begin position="4"/>
        <end position="331"/>
    </location>
</feature>
<dbReference type="InterPro" id="IPR045247">
    <property type="entry name" value="Oye-like"/>
</dbReference>
<dbReference type="Gene3D" id="3.20.20.70">
    <property type="entry name" value="Aldolase class I"/>
    <property type="match status" value="1"/>
</dbReference>
<reference evidence="2" key="1">
    <citation type="submission" date="2021-04" db="EMBL/GenBank/DDBJ databases">
        <title>Phycicoccus avicenniae sp. nov., a novel endophytic actinomycetes isolated from branch of Avicennia mariana.</title>
        <authorList>
            <person name="Tuo L."/>
        </authorList>
    </citation>
    <scope>NUCLEOTIDE SEQUENCE</scope>
    <source>
        <strain evidence="2">BSK3Z-2</strain>
    </source>
</reference>
<protein>
    <submittedName>
        <fullName evidence="2">Alkene reductase</fullName>
    </submittedName>
</protein>
<dbReference type="SUPFAM" id="SSF51395">
    <property type="entry name" value="FMN-linked oxidoreductases"/>
    <property type="match status" value="1"/>
</dbReference>
<dbReference type="AlphaFoldDB" id="A0A941D7C9"/>
<gene>
    <name evidence="2" type="ORF">KC207_01010</name>
</gene>
<dbReference type="Proteomes" id="UP000677016">
    <property type="component" value="Unassembled WGS sequence"/>
</dbReference>
<organism evidence="2 3">
    <name type="scientific">Phycicoccus avicenniae</name>
    <dbReference type="NCBI Taxonomy" id="2828860"/>
    <lineage>
        <taxon>Bacteria</taxon>
        <taxon>Bacillati</taxon>
        <taxon>Actinomycetota</taxon>
        <taxon>Actinomycetes</taxon>
        <taxon>Micrococcales</taxon>
        <taxon>Intrasporangiaceae</taxon>
        <taxon>Phycicoccus</taxon>
    </lineage>
</organism>
<dbReference type="RefSeq" id="WP_211601032.1">
    <property type="nucleotide sequence ID" value="NZ_JAGSNF010000001.1"/>
</dbReference>
<dbReference type="InterPro" id="IPR001155">
    <property type="entry name" value="OxRdtase_FMN_N"/>
</dbReference>
<evidence type="ECO:0000259" key="1">
    <source>
        <dbReference type="Pfam" id="PF00724"/>
    </source>
</evidence>
<dbReference type="GO" id="GO:0016491">
    <property type="term" value="F:oxidoreductase activity"/>
    <property type="evidence" value="ECO:0007669"/>
    <property type="project" value="InterPro"/>
</dbReference>
<comment type="caution">
    <text evidence="2">The sequence shown here is derived from an EMBL/GenBank/DDBJ whole genome shotgun (WGS) entry which is preliminary data.</text>
</comment>
<dbReference type="Pfam" id="PF00724">
    <property type="entry name" value="Oxidored_FMN"/>
    <property type="match status" value="1"/>
</dbReference>
<dbReference type="EMBL" id="JAGSNF010000001">
    <property type="protein sequence ID" value="MBR7741872.1"/>
    <property type="molecule type" value="Genomic_DNA"/>
</dbReference>